<dbReference type="PROSITE" id="PS50830">
    <property type="entry name" value="TNASE_3"/>
    <property type="match status" value="1"/>
</dbReference>
<dbReference type="AlphaFoldDB" id="A0A5J4QIG2"/>
<name>A0A5J4QIG2_9EUKA</name>
<proteinExistence type="predicted"/>
<feature type="domain" description="TNase-like" evidence="2">
    <location>
        <begin position="9"/>
        <end position="192"/>
    </location>
</feature>
<dbReference type="EMBL" id="SNRW01045346">
    <property type="protein sequence ID" value="KAA6321089.1"/>
    <property type="molecule type" value="Genomic_DNA"/>
</dbReference>
<dbReference type="Proteomes" id="UP000324800">
    <property type="component" value="Unassembled WGS sequence"/>
</dbReference>
<dbReference type="SUPFAM" id="SSF50199">
    <property type="entry name" value="Staphylococcal nuclease"/>
    <property type="match status" value="1"/>
</dbReference>
<gene>
    <name evidence="3" type="ORF">EZS28_054601</name>
</gene>
<feature type="non-terminal residue" evidence="3">
    <location>
        <position position="1"/>
    </location>
</feature>
<comment type="caution">
    <text evidence="3">The sequence shown here is derived from an EMBL/GenBank/DDBJ whole genome shotgun (WGS) entry which is preliminary data.</text>
</comment>
<dbReference type="OrthoDB" id="1748468at2759"/>
<sequence length="225" mass="25785">VDELQLLPKKDKLKHLQIKDGVTLQKFSSLLLPERRVIRASIQAPRLNPRGFAAAGSDDGQSIRPHPPYAWEGREYVRQLLLGRIVNVQVEYHRTIGAGGPTFDQNQQQLDVNDPNAQQQQQQPSAAHLIQIVREYVSVTHSNGEDLAVSLVKEGFARPVRHRKDEPRAGRYTEILKAEEEALKEKRRIFHFDQIFQLASSQTQIQFKQRQPWSQITDQEKAADE</sequence>
<protein>
    <recommendedName>
        <fullName evidence="2">TNase-like domain-containing protein</fullName>
    </recommendedName>
</protein>
<organism evidence="3 4">
    <name type="scientific">Streblomastix strix</name>
    <dbReference type="NCBI Taxonomy" id="222440"/>
    <lineage>
        <taxon>Eukaryota</taxon>
        <taxon>Metamonada</taxon>
        <taxon>Preaxostyla</taxon>
        <taxon>Oxymonadida</taxon>
        <taxon>Streblomastigidae</taxon>
        <taxon>Streblomastix</taxon>
    </lineage>
</organism>
<dbReference type="InterPro" id="IPR016071">
    <property type="entry name" value="Staphylococal_nuclease_OB-fold"/>
</dbReference>
<evidence type="ECO:0000259" key="2">
    <source>
        <dbReference type="PROSITE" id="PS50830"/>
    </source>
</evidence>
<feature type="non-terminal residue" evidence="3">
    <location>
        <position position="225"/>
    </location>
</feature>
<dbReference type="SMART" id="SM00318">
    <property type="entry name" value="SNc"/>
    <property type="match status" value="1"/>
</dbReference>
<accession>A0A5J4QIG2</accession>
<dbReference type="Pfam" id="PF00565">
    <property type="entry name" value="SNase"/>
    <property type="match status" value="1"/>
</dbReference>
<evidence type="ECO:0000313" key="3">
    <source>
        <dbReference type="EMBL" id="KAA6321089.1"/>
    </source>
</evidence>
<evidence type="ECO:0000256" key="1">
    <source>
        <dbReference type="SAM" id="MobiDB-lite"/>
    </source>
</evidence>
<dbReference type="Gene3D" id="2.40.50.90">
    <property type="match status" value="1"/>
</dbReference>
<evidence type="ECO:0000313" key="4">
    <source>
        <dbReference type="Proteomes" id="UP000324800"/>
    </source>
</evidence>
<feature type="region of interest" description="Disordered" evidence="1">
    <location>
        <begin position="99"/>
        <end position="122"/>
    </location>
</feature>
<reference evidence="3 4" key="1">
    <citation type="submission" date="2019-03" db="EMBL/GenBank/DDBJ databases">
        <title>Single cell metagenomics reveals metabolic interactions within the superorganism composed of flagellate Streblomastix strix and complex community of Bacteroidetes bacteria on its surface.</title>
        <authorList>
            <person name="Treitli S.C."/>
            <person name="Kolisko M."/>
            <person name="Husnik F."/>
            <person name="Keeling P."/>
            <person name="Hampl V."/>
        </authorList>
    </citation>
    <scope>NUCLEOTIDE SEQUENCE [LARGE SCALE GENOMIC DNA]</scope>
    <source>
        <strain evidence="3">ST1C</strain>
    </source>
</reference>
<dbReference type="InterPro" id="IPR035437">
    <property type="entry name" value="SNase_OB-fold_sf"/>
</dbReference>
<feature type="compositionally biased region" description="Polar residues" evidence="1">
    <location>
        <begin position="103"/>
        <end position="117"/>
    </location>
</feature>